<feature type="region of interest" description="Disordered" evidence="1">
    <location>
        <begin position="1"/>
        <end position="20"/>
    </location>
</feature>
<sequence length="108" mass="11329">MSQSDSGATNTTIEKGGNAELDVIKVLEGHLSPDSLRDHKPRVPRSKKEAPRKATSGPSPSELTKTEAPTTTKASKAPAVAKASKTPETSAQAPCTTNQSNFPCPFLL</sequence>
<dbReference type="EMBL" id="OZ034816">
    <property type="protein sequence ID" value="CAL1379054.1"/>
    <property type="molecule type" value="Genomic_DNA"/>
</dbReference>
<dbReference type="AlphaFoldDB" id="A0AAV2DZG3"/>
<evidence type="ECO:0000313" key="3">
    <source>
        <dbReference type="Proteomes" id="UP001497516"/>
    </source>
</evidence>
<organism evidence="2 3">
    <name type="scientific">Linum trigynum</name>
    <dbReference type="NCBI Taxonomy" id="586398"/>
    <lineage>
        <taxon>Eukaryota</taxon>
        <taxon>Viridiplantae</taxon>
        <taxon>Streptophyta</taxon>
        <taxon>Embryophyta</taxon>
        <taxon>Tracheophyta</taxon>
        <taxon>Spermatophyta</taxon>
        <taxon>Magnoliopsida</taxon>
        <taxon>eudicotyledons</taxon>
        <taxon>Gunneridae</taxon>
        <taxon>Pentapetalae</taxon>
        <taxon>rosids</taxon>
        <taxon>fabids</taxon>
        <taxon>Malpighiales</taxon>
        <taxon>Linaceae</taxon>
        <taxon>Linum</taxon>
    </lineage>
</organism>
<feature type="region of interest" description="Disordered" evidence="1">
    <location>
        <begin position="29"/>
        <end position="108"/>
    </location>
</feature>
<dbReference type="Proteomes" id="UP001497516">
    <property type="component" value="Chromosome 3"/>
</dbReference>
<protein>
    <submittedName>
        <fullName evidence="2">Uncharacterized protein</fullName>
    </submittedName>
</protein>
<keyword evidence="3" id="KW-1185">Reference proteome</keyword>
<reference evidence="2 3" key="1">
    <citation type="submission" date="2024-04" db="EMBL/GenBank/DDBJ databases">
        <authorList>
            <person name="Fracassetti M."/>
        </authorList>
    </citation>
    <scope>NUCLEOTIDE SEQUENCE [LARGE SCALE GENOMIC DNA]</scope>
</reference>
<gene>
    <name evidence="2" type="ORF">LTRI10_LOCUS20598</name>
</gene>
<proteinExistence type="predicted"/>
<feature type="compositionally biased region" description="Polar residues" evidence="1">
    <location>
        <begin position="1"/>
        <end position="13"/>
    </location>
</feature>
<feature type="compositionally biased region" description="Low complexity" evidence="1">
    <location>
        <begin position="66"/>
        <end position="87"/>
    </location>
</feature>
<evidence type="ECO:0000313" key="2">
    <source>
        <dbReference type="EMBL" id="CAL1379054.1"/>
    </source>
</evidence>
<feature type="compositionally biased region" description="Polar residues" evidence="1">
    <location>
        <begin position="88"/>
        <end position="102"/>
    </location>
</feature>
<name>A0AAV2DZG3_9ROSI</name>
<evidence type="ECO:0000256" key="1">
    <source>
        <dbReference type="SAM" id="MobiDB-lite"/>
    </source>
</evidence>
<accession>A0AAV2DZG3</accession>